<name>A0A7T4A0Y9_9MICO</name>
<evidence type="ECO:0000256" key="2">
    <source>
        <dbReference type="ARBA" id="ARBA00022649"/>
    </source>
</evidence>
<evidence type="ECO:0000313" key="12">
    <source>
        <dbReference type="Proteomes" id="UP000595374"/>
    </source>
</evidence>
<dbReference type="EMBL" id="CP065989">
    <property type="protein sequence ID" value="QQB15302.1"/>
    <property type="molecule type" value="Genomic_DNA"/>
</dbReference>
<dbReference type="CDD" id="cd05403">
    <property type="entry name" value="NT_KNTase_like"/>
    <property type="match status" value="1"/>
</dbReference>
<keyword evidence="6" id="KW-0547">Nucleotide-binding</keyword>
<reference evidence="11 12" key="1">
    <citation type="submission" date="2020-12" db="EMBL/GenBank/DDBJ databases">
        <title>FDA dAtabase for Regulatory Grade micrObial Sequences (FDA-ARGOS): Supporting development and validation of Infectious Disease Dx tests.</title>
        <authorList>
            <person name="Sproer C."/>
            <person name="Gronow S."/>
            <person name="Severitt S."/>
            <person name="Schroder I."/>
            <person name="Tallon L."/>
            <person name="Sadzewicz L."/>
            <person name="Zhao X."/>
            <person name="Boylan J."/>
            <person name="Ott S."/>
            <person name="Bowen H."/>
            <person name="Vavikolanu K."/>
            <person name="Mehta A."/>
            <person name="Aluvathingal J."/>
            <person name="Nadendla S."/>
            <person name="Lowell S."/>
            <person name="Myers T."/>
            <person name="Yan Y."/>
            <person name="Sichtig H."/>
        </authorList>
    </citation>
    <scope>NUCLEOTIDE SEQUENCE [LARGE SCALE GENOMIC DNA]</scope>
    <source>
        <strain evidence="11 12">FDAARGOS_990</strain>
    </source>
</reference>
<keyword evidence="7" id="KW-0067">ATP-binding</keyword>
<gene>
    <name evidence="11" type="ORF">I6H47_04940</name>
</gene>
<dbReference type="SUPFAM" id="SSF81301">
    <property type="entry name" value="Nucleotidyltransferase"/>
    <property type="match status" value="1"/>
</dbReference>
<keyword evidence="2" id="KW-1277">Toxin-antitoxin system</keyword>
<keyword evidence="5" id="KW-0479">Metal-binding</keyword>
<evidence type="ECO:0000256" key="3">
    <source>
        <dbReference type="ARBA" id="ARBA00022679"/>
    </source>
</evidence>
<feature type="domain" description="Polymerase nucleotidyl transferase" evidence="10">
    <location>
        <begin position="13"/>
        <end position="92"/>
    </location>
</feature>
<evidence type="ECO:0000256" key="7">
    <source>
        <dbReference type="ARBA" id="ARBA00022840"/>
    </source>
</evidence>
<dbReference type="GO" id="GO:0046872">
    <property type="term" value="F:metal ion binding"/>
    <property type="evidence" value="ECO:0007669"/>
    <property type="project" value="UniProtKB-KW"/>
</dbReference>
<dbReference type="GO" id="GO:0016779">
    <property type="term" value="F:nucleotidyltransferase activity"/>
    <property type="evidence" value="ECO:0007669"/>
    <property type="project" value="UniProtKB-KW"/>
</dbReference>
<evidence type="ECO:0000256" key="6">
    <source>
        <dbReference type="ARBA" id="ARBA00022741"/>
    </source>
</evidence>
<dbReference type="RefSeq" id="WP_198500322.1">
    <property type="nucleotide sequence ID" value="NZ_CP065989.1"/>
</dbReference>
<evidence type="ECO:0000256" key="1">
    <source>
        <dbReference type="ARBA" id="ARBA00001946"/>
    </source>
</evidence>
<evidence type="ECO:0000256" key="5">
    <source>
        <dbReference type="ARBA" id="ARBA00022723"/>
    </source>
</evidence>
<keyword evidence="4" id="KW-0548">Nucleotidyltransferase</keyword>
<comment type="cofactor">
    <cofactor evidence="1">
        <name>Mg(2+)</name>
        <dbReference type="ChEBI" id="CHEBI:18420"/>
    </cofactor>
</comment>
<keyword evidence="3 11" id="KW-0808">Transferase</keyword>
<dbReference type="Pfam" id="PF01909">
    <property type="entry name" value="NTP_transf_2"/>
    <property type="match status" value="1"/>
</dbReference>
<evidence type="ECO:0000256" key="8">
    <source>
        <dbReference type="ARBA" id="ARBA00022842"/>
    </source>
</evidence>
<evidence type="ECO:0000256" key="9">
    <source>
        <dbReference type="ARBA" id="ARBA00038276"/>
    </source>
</evidence>
<dbReference type="AlphaFoldDB" id="A0A7T4A0Y9"/>
<dbReference type="InterPro" id="IPR002934">
    <property type="entry name" value="Polymerase_NTP_transf_dom"/>
</dbReference>
<sequence>MSGDLPFDEVAIARVCEQFGVARLSAFGSVLRDDFDSETSDVDFLVEYKPDADLTFSSYLALRAELEAIVGRPVDLVDVRTLRNPYFTRNALSTSREVYAA</sequence>
<accession>A0A7T4A0Y9</accession>
<evidence type="ECO:0000259" key="10">
    <source>
        <dbReference type="Pfam" id="PF01909"/>
    </source>
</evidence>
<evidence type="ECO:0000313" key="11">
    <source>
        <dbReference type="EMBL" id="QQB15302.1"/>
    </source>
</evidence>
<dbReference type="PANTHER" id="PTHR33571">
    <property type="entry name" value="SSL8005 PROTEIN"/>
    <property type="match status" value="1"/>
</dbReference>
<comment type="similarity">
    <text evidence="9">Belongs to the MntA antitoxin family.</text>
</comment>
<organism evidence="11 12">
    <name type="scientific">Brevibacterium casei</name>
    <dbReference type="NCBI Taxonomy" id="33889"/>
    <lineage>
        <taxon>Bacteria</taxon>
        <taxon>Bacillati</taxon>
        <taxon>Actinomycetota</taxon>
        <taxon>Actinomycetes</taxon>
        <taxon>Micrococcales</taxon>
        <taxon>Brevibacteriaceae</taxon>
        <taxon>Brevibacterium</taxon>
    </lineage>
</organism>
<protein>
    <submittedName>
        <fullName evidence="11">Nucleotidyltransferase domain-containing protein</fullName>
    </submittedName>
</protein>
<evidence type="ECO:0000256" key="4">
    <source>
        <dbReference type="ARBA" id="ARBA00022695"/>
    </source>
</evidence>
<dbReference type="Gene3D" id="3.30.460.10">
    <property type="entry name" value="Beta Polymerase, domain 2"/>
    <property type="match status" value="1"/>
</dbReference>
<proteinExistence type="inferred from homology"/>
<dbReference type="Proteomes" id="UP000595374">
    <property type="component" value="Chromosome"/>
</dbReference>
<dbReference type="PANTHER" id="PTHR33571:SF12">
    <property type="entry name" value="BSL3053 PROTEIN"/>
    <property type="match status" value="1"/>
</dbReference>
<dbReference type="GO" id="GO:0005524">
    <property type="term" value="F:ATP binding"/>
    <property type="evidence" value="ECO:0007669"/>
    <property type="project" value="UniProtKB-KW"/>
</dbReference>
<dbReference type="InterPro" id="IPR052038">
    <property type="entry name" value="Type-VII_TA_antitoxin"/>
</dbReference>
<keyword evidence="8" id="KW-0460">Magnesium</keyword>
<dbReference type="InterPro" id="IPR043519">
    <property type="entry name" value="NT_sf"/>
</dbReference>